<organism evidence="1 2">
    <name type="scientific">Danxiaibacter flavus</name>
    <dbReference type="NCBI Taxonomy" id="3049108"/>
    <lineage>
        <taxon>Bacteria</taxon>
        <taxon>Pseudomonadati</taxon>
        <taxon>Bacteroidota</taxon>
        <taxon>Chitinophagia</taxon>
        <taxon>Chitinophagales</taxon>
        <taxon>Chitinophagaceae</taxon>
        <taxon>Danxiaibacter</taxon>
    </lineage>
</organism>
<sequence>MRKILAIVPVIACIQSLAQDSTKIEQYCELQARNRFMSNKVTIDIDYGQEKKFWADTRLKDDDGKPVKFNTVIDALNYLGKLQWKLVNAFSDSSENGVVVYRYIFRKEFANVASRQ</sequence>
<dbReference type="RefSeq" id="WP_369332257.1">
    <property type="nucleotide sequence ID" value="NZ_JAULBC010000011.1"/>
</dbReference>
<keyword evidence="2" id="KW-1185">Reference proteome</keyword>
<dbReference type="Proteomes" id="UP001560573">
    <property type="component" value="Unassembled WGS sequence"/>
</dbReference>
<reference evidence="1 2" key="1">
    <citation type="submission" date="2023-07" db="EMBL/GenBank/DDBJ databases">
        <authorList>
            <person name="Lian W.-H."/>
        </authorList>
    </citation>
    <scope>NUCLEOTIDE SEQUENCE [LARGE SCALE GENOMIC DNA]</scope>
    <source>
        <strain evidence="1 2">SYSU DXS3180</strain>
    </source>
</reference>
<evidence type="ECO:0000313" key="2">
    <source>
        <dbReference type="Proteomes" id="UP001560573"/>
    </source>
</evidence>
<name>A0ABV3ZNX0_9BACT</name>
<comment type="caution">
    <text evidence="1">The sequence shown here is derived from an EMBL/GenBank/DDBJ whole genome shotgun (WGS) entry which is preliminary data.</text>
</comment>
<gene>
    <name evidence="1" type="ORF">QTN47_25255</name>
</gene>
<dbReference type="EMBL" id="JAULBC010000011">
    <property type="protein sequence ID" value="MEX6690841.1"/>
    <property type="molecule type" value="Genomic_DNA"/>
</dbReference>
<proteinExistence type="predicted"/>
<protein>
    <submittedName>
        <fullName evidence="1">Uncharacterized protein</fullName>
    </submittedName>
</protein>
<accession>A0ABV3ZNX0</accession>
<evidence type="ECO:0000313" key="1">
    <source>
        <dbReference type="EMBL" id="MEX6690841.1"/>
    </source>
</evidence>